<sequence>MEAKVNEARQFLQKNSADGVSLYEHLSEVLLKILIERPSNAAESFEHISAMVKSSTIQPSKAGSITDDDELIQESRKISKQVRKKQLDWASSSLKLFKVPDEIPDAIPAFPDMMDEANMWEWAGISFGREQTYRLYLSVKTLAESLNPDYESLRFWGKINTRNGDYYIVEGRTFEDPEFDPMLQEGRDGSNRYTYWVAKSATSGWTMLPNLTMEQIVISRQLRKLLTGDLDAPVWSYPPFPGQEKHLLRAQIARITHSTCVSPTGFFEMDEDSEEPLIKLADAETIAESFPRPLEELRITGGWCHHEMELNVRGRCRPMPEVLDDDGEPVEDENAPEEIEPLRTLDNDDEGAWTFRTAPGGAGESARSMVVARSMVWPGAVAIAFGKRFTNIYVGYGLKFSPTSYTPPMPLPLQKEWEPEEDDEPLLESEDVLVDPNPPEEEDEDM</sequence>
<feature type="region of interest" description="Disordered" evidence="6">
    <location>
        <begin position="403"/>
        <end position="446"/>
    </location>
</feature>
<dbReference type="InterPro" id="IPR006802">
    <property type="entry name" value="Radial_spoke"/>
</dbReference>
<dbReference type="PANTHER" id="PTHR13159:SF0">
    <property type="entry name" value="RADIAL SPOKE HEAD 6 HOMOLOG A"/>
    <property type="match status" value="1"/>
</dbReference>
<dbReference type="PANTHER" id="PTHR13159">
    <property type="entry name" value="RADIAL SPOKEHEAD-RELATED"/>
    <property type="match status" value="1"/>
</dbReference>
<evidence type="ECO:0000313" key="7">
    <source>
        <dbReference type="EMBL" id="CAD9861062.1"/>
    </source>
</evidence>
<evidence type="ECO:0000256" key="5">
    <source>
        <dbReference type="ARBA" id="ARBA00023273"/>
    </source>
</evidence>
<protein>
    <submittedName>
        <fullName evidence="7">Uncharacterized protein</fullName>
    </submittedName>
</protein>
<evidence type="ECO:0000256" key="3">
    <source>
        <dbReference type="ARBA" id="ARBA00023069"/>
    </source>
</evidence>
<evidence type="ECO:0000256" key="4">
    <source>
        <dbReference type="ARBA" id="ARBA00023212"/>
    </source>
</evidence>
<comment type="subcellular location">
    <subcellularLocation>
        <location evidence="1">Cytoplasm</location>
        <location evidence="1">Cytoskeleton</location>
        <location evidence="1">Cilium axoneme</location>
    </subcellularLocation>
</comment>
<organism evidence="7">
    <name type="scientific">Fibrocapsa japonica</name>
    <dbReference type="NCBI Taxonomy" id="94617"/>
    <lineage>
        <taxon>Eukaryota</taxon>
        <taxon>Sar</taxon>
        <taxon>Stramenopiles</taxon>
        <taxon>Ochrophyta</taxon>
        <taxon>Raphidophyceae</taxon>
        <taxon>Chattonellales</taxon>
        <taxon>Chattonellaceae</taxon>
        <taxon>Fibrocapsa</taxon>
    </lineage>
</organism>
<proteinExistence type="predicted"/>
<evidence type="ECO:0000256" key="6">
    <source>
        <dbReference type="SAM" id="MobiDB-lite"/>
    </source>
</evidence>
<gene>
    <name evidence="7" type="ORF">FJAP1339_LOCUS3583</name>
</gene>
<name>A0A7S2XZR7_9STRA</name>
<evidence type="ECO:0000256" key="1">
    <source>
        <dbReference type="ARBA" id="ARBA00004430"/>
    </source>
</evidence>
<accession>A0A7S2XZR7</accession>
<keyword evidence="2" id="KW-0963">Cytoplasm</keyword>
<feature type="compositionally biased region" description="Acidic residues" evidence="6">
    <location>
        <begin position="418"/>
        <end position="446"/>
    </location>
</feature>
<dbReference type="GO" id="GO:0001534">
    <property type="term" value="C:radial spoke"/>
    <property type="evidence" value="ECO:0007669"/>
    <property type="project" value="InterPro"/>
</dbReference>
<dbReference type="GO" id="GO:0035082">
    <property type="term" value="P:axoneme assembly"/>
    <property type="evidence" value="ECO:0007669"/>
    <property type="project" value="TreeGrafter"/>
</dbReference>
<keyword evidence="4" id="KW-0206">Cytoskeleton</keyword>
<dbReference type="EMBL" id="HBHR01007291">
    <property type="protein sequence ID" value="CAD9861062.1"/>
    <property type="molecule type" value="Transcribed_RNA"/>
</dbReference>
<dbReference type="Pfam" id="PF04712">
    <property type="entry name" value="Radial_spoke"/>
    <property type="match status" value="2"/>
</dbReference>
<keyword evidence="3" id="KW-0969">Cilium</keyword>
<keyword evidence="5" id="KW-0966">Cell projection</keyword>
<dbReference type="AlphaFoldDB" id="A0A7S2XZR7"/>
<dbReference type="CDD" id="cd22963">
    <property type="entry name" value="DD_CrRSP4-like"/>
    <property type="match status" value="1"/>
</dbReference>
<reference evidence="7" key="1">
    <citation type="submission" date="2021-01" db="EMBL/GenBank/DDBJ databases">
        <authorList>
            <person name="Corre E."/>
            <person name="Pelletier E."/>
            <person name="Niang G."/>
            <person name="Scheremetjew M."/>
            <person name="Finn R."/>
            <person name="Kale V."/>
            <person name="Holt S."/>
            <person name="Cochrane G."/>
            <person name="Meng A."/>
            <person name="Brown T."/>
            <person name="Cohen L."/>
        </authorList>
    </citation>
    <scope>NUCLEOTIDE SEQUENCE</scope>
    <source>
        <strain evidence="7">CCMP1661</strain>
    </source>
</reference>
<evidence type="ECO:0000256" key="2">
    <source>
        <dbReference type="ARBA" id="ARBA00022490"/>
    </source>
</evidence>
<dbReference type="GO" id="GO:0060294">
    <property type="term" value="P:cilium movement involved in cell motility"/>
    <property type="evidence" value="ECO:0007669"/>
    <property type="project" value="InterPro"/>
</dbReference>